<reference evidence="2 3" key="1">
    <citation type="journal article" date="2018" name="MBio">
        <title>Comparative Genomics Reveals the Core Gene Toolbox for the Fungus-Insect Symbiosis.</title>
        <authorList>
            <person name="Wang Y."/>
            <person name="Stata M."/>
            <person name="Wang W."/>
            <person name="Stajich J.E."/>
            <person name="White M.M."/>
            <person name="Moncalvo J.M."/>
        </authorList>
    </citation>
    <scope>NUCLEOTIDE SEQUENCE [LARGE SCALE GENOMIC DNA]</scope>
    <source>
        <strain evidence="2 3">SWE-8-4</strain>
    </source>
</reference>
<feature type="transmembrane region" description="Helical" evidence="1">
    <location>
        <begin position="20"/>
        <end position="43"/>
    </location>
</feature>
<evidence type="ECO:0000256" key="1">
    <source>
        <dbReference type="SAM" id="Phobius"/>
    </source>
</evidence>
<dbReference type="Proteomes" id="UP000245383">
    <property type="component" value="Unassembled WGS sequence"/>
</dbReference>
<evidence type="ECO:0000313" key="2">
    <source>
        <dbReference type="EMBL" id="PVU95317.1"/>
    </source>
</evidence>
<feature type="transmembrane region" description="Helical" evidence="1">
    <location>
        <begin position="144"/>
        <end position="172"/>
    </location>
</feature>
<organism evidence="2 3">
    <name type="scientific">Smittium simulii</name>
    <dbReference type="NCBI Taxonomy" id="133385"/>
    <lineage>
        <taxon>Eukaryota</taxon>
        <taxon>Fungi</taxon>
        <taxon>Fungi incertae sedis</taxon>
        <taxon>Zoopagomycota</taxon>
        <taxon>Kickxellomycotina</taxon>
        <taxon>Harpellomycetes</taxon>
        <taxon>Harpellales</taxon>
        <taxon>Legeriomycetaceae</taxon>
        <taxon>Smittium</taxon>
    </lineage>
</organism>
<keyword evidence="1" id="KW-0472">Membrane</keyword>
<dbReference type="EMBL" id="MBFR01000059">
    <property type="protein sequence ID" value="PVU95317.1"/>
    <property type="molecule type" value="Genomic_DNA"/>
</dbReference>
<accession>A0A2T9YSL5</accession>
<feature type="transmembrane region" description="Helical" evidence="1">
    <location>
        <begin position="178"/>
        <end position="199"/>
    </location>
</feature>
<name>A0A2T9YSL5_9FUNG</name>
<sequence>MPIKNGMIISSELNSVQFSWLLATNVIAIICSLLVILILIIFWKNILLLYTVTKPALYNPAVVSSELDLWNTYNSNYSSRLRWIFLLLFFNPGNMKKQNPVILSFYFITSIVDFFNSIFRTLYYLGFSLTRIHFFNSSVFLADLYTILLNFLSLFSVLLRLLPLLQLVLIIVFKTNRIVYYLRFTTIFFAAVALTSTLFSRYISIILNGSSSNIQCSNYCGYFYNLFFSNIQPASNFYPEPKHLKEIKLKLKRLTNIRKADPIMIINQESSSKAQISFFPIIRRALAFPVLTTLSYILLYKWVHMTINQIIDINPSIPTAIPSSFFYNTKSIIQSQSFAVHYLDSYDIIPSNLYFLANLALCIPAIHLFSSLLLEKPFKDSIINYLRQKFYRIFFNNSSNNESNSKDYHNAENTTLNAASGKLNQPDILSRSALNSSSRTFIQSISIIDAQPSFESYSIGPLKNHKSATLGYT</sequence>
<dbReference type="STRING" id="133385.A0A2T9YSL5"/>
<keyword evidence="1" id="KW-1133">Transmembrane helix</keyword>
<comment type="caution">
    <text evidence="2">The sequence shown here is derived from an EMBL/GenBank/DDBJ whole genome shotgun (WGS) entry which is preliminary data.</text>
</comment>
<evidence type="ECO:0000313" key="3">
    <source>
        <dbReference type="Proteomes" id="UP000245383"/>
    </source>
</evidence>
<dbReference type="OrthoDB" id="5635951at2759"/>
<protein>
    <submittedName>
        <fullName evidence="2">Uncharacterized protein</fullName>
    </submittedName>
</protein>
<dbReference type="AlphaFoldDB" id="A0A2T9YSL5"/>
<keyword evidence="1" id="KW-0812">Transmembrane</keyword>
<keyword evidence="3" id="KW-1185">Reference proteome</keyword>
<feature type="transmembrane region" description="Helical" evidence="1">
    <location>
        <begin position="101"/>
        <end position="123"/>
    </location>
</feature>
<gene>
    <name evidence="2" type="ORF">BB561_001880</name>
</gene>
<proteinExistence type="predicted"/>